<name>U4LCZ3_PYROM</name>
<gene>
    <name evidence="1" type="ORF">PCON_07074</name>
</gene>
<accession>U4LCZ3</accession>
<protein>
    <submittedName>
        <fullName evidence="1">Uncharacterized protein</fullName>
    </submittedName>
</protein>
<evidence type="ECO:0000313" key="1">
    <source>
        <dbReference type="EMBL" id="CCX29748.1"/>
    </source>
</evidence>
<keyword evidence="2" id="KW-1185">Reference proteome</keyword>
<proteinExistence type="predicted"/>
<dbReference type="Proteomes" id="UP000018144">
    <property type="component" value="Unassembled WGS sequence"/>
</dbReference>
<dbReference type="AlphaFoldDB" id="U4LCZ3"/>
<dbReference type="EMBL" id="HF935354">
    <property type="protein sequence ID" value="CCX29748.1"/>
    <property type="molecule type" value="Genomic_DNA"/>
</dbReference>
<organism evidence="1 2">
    <name type="scientific">Pyronema omphalodes (strain CBS 100304)</name>
    <name type="common">Pyronema confluens</name>
    <dbReference type="NCBI Taxonomy" id="1076935"/>
    <lineage>
        <taxon>Eukaryota</taxon>
        <taxon>Fungi</taxon>
        <taxon>Dikarya</taxon>
        <taxon>Ascomycota</taxon>
        <taxon>Pezizomycotina</taxon>
        <taxon>Pezizomycetes</taxon>
        <taxon>Pezizales</taxon>
        <taxon>Pyronemataceae</taxon>
        <taxon>Pyronema</taxon>
    </lineage>
</organism>
<reference evidence="1 2" key="1">
    <citation type="journal article" date="2013" name="PLoS Genet.">
        <title>The genome and development-dependent transcriptomes of Pyronema confluens: a window into fungal evolution.</title>
        <authorList>
            <person name="Traeger S."/>
            <person name="Altegoer F."/>
            <person name="Freitag M."/>
            <person name="Gabaldon T."/>
            <person name="Kempken F."/>
            <person name="Kumar A."/>
            <person name="Marcet-Houben M."/>
            <person name="Poggeler S."/>
            <person name="Stajich J.E."/>
            <person name="Nowrousian M."/>
        </authorList>
    </citation>
    <scope>NUCLEOTIDE SEQUENCE [LARGE SCALE GENOMIC DNA]</scope>
    <source>
        <strain evidence="2">CBS 100304</strain>
        <tissue evidence="1">Vegetative mycelium</tissue>
    </source>
</reference>
<evidence type="ECO:0000313" key="2">
    <source>
        <dbReference type="Proteomes" id="UP000018144"/>
    </source>
</evidence>
<sequence>MICHKMSRINTDGKCCKLFSDKDRNKMTWSSKKNIGKTCMMIKTVFRTGSATQSVARSSRGDTRFSVPVRGFTWRFRRINWCNRVYLLNRLSRD</sequence>